<evidence type="ECO:0000256" key="4">
    <source>
        <dbReference type="ARBA" id="ARBA00023274"/>
    </source>
</evidence>
<evidence type="ECO:0000259" key="6">
    <source>
        <dbReference type="Pfam" id="PF00281"/>
    </source>
</evidence>
<keyword evidence="9" id="KW-1185">Reference proteome</keyword>
<dbReference type="FunFam" id="3.30.1440.10:FF:000002">
    <property type="entry name" value="60S ribosomal protein L11"/>
    <property type="match status" value="1"/>
</dbReference>
<dbReference type="InterPro" id="IPR020929">
    <property type="entry name" value="Ribosomal_uL5_CS"/>
</dbReference>
<evidence type="ECO:0000313" key="9">
    <source>
        <dbReference type="Proteomes" id="UP001054889"/>
    </source>
</evidence>
<comment type="similarity">
    <text evidence="1">Belongs to the universal ribosomal protein uL5 family.</text>
</comment>
<protein>
    <recommendedName>
        <fullName evidence="10">60S ribosomal protein L11</fullName>
    </recommendedName>
</protein>
<dbReference type="Gene3D" id="3.30.1440.10">
    <property type="match status" value="1"/>
</dbReference>
<dbReference type="NCBIfam" id="NF003258">
    <property type="entry name" value="PRK04219.1"/>
    <property type="match status" value="1"/>
</dbReference>
<dbReference type="Pfam" id="PF00281">
    <property type="entry name" value="Ribosomal_L5"/>
    <property type="match status" value="1"/>
</dbReference>
<keyword evidence="3" id="KW-0689">Ribosomal protein</keyword>
<accession>A0AAV5BWU6</accession>
<organism evidence="8 9">
    <name type="scientific">Eleusine coracana subsp. coracana</name>
    <dbReference type="NCBI Taxonomy" id="191504"/>
    <lineage>
        <taxon>Eukaryota</taxon>
        <taxon>Viridiplantae</taxon>
        <taxon>Streptophyta</taxon>
        <taxon>Embryophyta</taxon>
        <taxon>Tracheophyta</taxon>
        <taxon>Spermatophyta</taxon>
        <taxon>Magnoliopsida</taxon>
        <taxon>Liliopsida</taxon>
        <taxon>Poales</taxon>
        <taxon>Poaceae</taxon>
        <taxon>PACMAD clade</taxon>
        <taxon>Chloridoideae</taxon>
        <taxon>Cynodonteae</taxon>
        <taxon>Eleusininae</taxon>
        <taxon>Eleusine</taxon>
    </lineage>
</organism>
<evidence type="ECO:0000256" key="1">
    <source>
        <dbReference type="ARBA" id="ARBA00008553"/>
    </source>
</evidence>
<name>A0AAV5BWU6_ELECO</name>
<reference evidence="8" key="2">
    <citation type="submission" date="2021-12" db="EMBL/GenBank/DDBJ databases">
        <title>Resequencing data analysis of finger millet.</title>
        <authorList>
            <person name="Hatakeyama M."/>
            <person name="Aluri S."/>
            <person name="Balachadran M.T."/>
            <person name="Sivarajan S.R."/>
            <person name="Poveda L."/>
            <person name="Shimizu-Inatsugi R."/>
            <person name="Schlapbach R."/>
            <person name="Sreeman S.M."/>
            <person name="Shimizu K.K."/>
        </authorList>
    </citation>
    <scope>NUCLEOTIDE SEQUENCE</scope>
</reference>
<dbReference type="SUPFAM" id="SSF55282">
    <property type="entry name" value="RL5-like"/>
    <property type="match status" value="1"/>
</dbReference>
<feature type="domain" description="Large ribosomal subunit protein uL5 N-terminal" evidence="6">
    <location>
        <begin position="113"/>
        <end position="166"/>
    </location>
</feature>
<evidence type="ECO:0008006" key="10">
    <source>
        <dbReference type="Google" id="ProtNLM"/>
    </source>
</evidence>
<dbReference type="InterPro" id="IPR031309">
    <property type="entry name" value="Ribosomal_uL5_C"/>
</dbReference>
<feature type="domain" description="Large ribosomal subunit protein uL5 C-terminal" evidence="7">
    <location>
        <begin position="170"/>
        <end position="268"/>
    </location>
</feature>
<proteinExistence type="inferred from homology"/>
<dbReference type="PROSITE" id="PS00358">
    <property type="entry name" value="RIBOSOMAL_L5"/>
    <property type="match status" value="1"/>
</dbReference>
<evidence type="ECO:0000259" key="7">
    <source>
        <dbReference type="Pfam" id="PF00673"/>
    </source>
</evidence>
<comment type="caution">
    <text evidence="8">The sequence shown here is derived from an EMBL/GenBank/DDBJ whole genome shotgun (WGS) entry which is preliminary data.</text>
</comment>
<evidence type="ECO:0000256" key="5">
    <source>
        <dbReference type="SAM" id="MobiDB-lite"/>
    </source>
</evidence>
<gene>
    <name evidence="8" type="primary">ga07000</name>
    <name evidence="8" type="ORF">PR202_ga07000</name>
</gene>
<comment type="subunit">
    <text evidence="2">Component of the large ribosomal subunit.</text>
</comment>
<dbReference type="InterPro" id="IPR031310">
    <property type="entry name" value="Ribosomal_uL5_N"/>
</dbReference>
<dbReference type="EMBL" id="BQKI01000003">
    <property type="protein sequence ID" value="GJM90696.1"/>
    <property type="molecule type" value="Genomic_DNA"/>
</dbReference>
<dbReference type="GO" id="GO:0003735">
    <property type="term" value="F:structural constituent of ribosome"/>
    <property type="evidence" value="ECO:0007669"/>
    <property type="project" value="InterPro"/>
</dbReference>
<dbReference type="Proteomes" id="UP001054889">
    <property type="component" value="Unassembled WGS sequence"/>
</dbReference>
<sequence length="286" mass="31923">MTPLLPPKHVTIKGAEEEDTRSATPELPHHWICLAQAPPPPDPPSGDRAVVREGRRIGGRSVVQEEAVVEGGRRVGEGSVVGGSMECLPREGRLAKRDGDSGQERASEKKQSNPMREIKVQKLVLNISVGESGDRLTRAAKVLEQLSGQSPVFSKARYTVRSFGIRRNEKIACYVTVRGEKAMQLLESGLKVKEYELLRRNFSDTGCFGFGIQEHIDLGIKYDPSTGIYGMDFYVVLERAGYRVARRRRCKSRVGIQHRVTKEDAMKWFQVKYEGVILNKSQANTS</sequence>
<feature type="region of interest" description="Disordered" evidence="5">
    <location>
        <begin position="1"/>
        <end position="24"/>
    </location>
</feature>
<dbReference type="InterPro" id="IPR002132">
    <property type="entry name" value="Ribosomal_uL5"/>
</dbReference>
<dbReference type="GO" id="GO:0005840">
    <property type="term" value="C:ribosome"/>
    <property type="evidence" value="ECO:0007669"/>
    <property type="project" value="UniProtKB-KW"/>
</dbReference>
<dbReference type="Pfam" id="PF00673">
    <property type="entry name" value="Ribosomal_L5_C"/>
    <property type="match status" value="1"/>
</dbReference>
<dbReference type="PANTHER" id="PTHR11994">
    <property type="entry name" value="60S RIBOSOMAL PROTEIN L11-RELATED"/>
    <property type="match status" value="1"/>
</dbReference>
<feature type="region of interest" description="Disordered" evidence="5">
    <location>
        <begin position="80"/>
        <end position="113"/>
    </location>
</feature>
<dbReference type="AlphaFoldDB" id="A0AAV5BWU6"/>
<dbReference type="InterPro" id="IPR057266">
    <property type="entry name" value="Ribosomal_uL5_euk/arc-type"/>
</dbReference>
<reference evidence="8" key="1">
    <citation type="journal article" date="2018" name="DNA Res.">
        <title>Multiple hybrid de novo genome assembly of finger millet, an orphan allotetraploid crop.</title>
        <authorList>
            <person name="Hatakeyama M."/>
            <person name="Aluri S."/>
            <person name="Balachadran M.T."/>
            <person name="Sivarajan S.R."/>
            <person name="Patrignani A."/>
            <person name="Gruter S."/>
            <person name="Poveda L."/>
            <person name="Shimizu-Inatsugi R."/>
            <person name="Baeten J."/>
            <person name="Francoijs K.J."/>
            <person name="Nataraja K.N."/>
            <person name="Reddy Y.A.N."/>
            <person name="Phadnis S."/>
            <person name="Ravikumar R.L."/>
            <person name="Schlapbach R."/>
            <person name="Sreeman S.M."/>
            <person name="Shimizu K.K."/>
        </authorList>
    </citation>
    <scope>NUCLEOTIDE SEQUENCE</scope>
</reference>
<evidence type="ECO:0000313" key="8">
    <source>
        <dbReference type="EMBL" id="GJM90696.1"/>
    </source>
</evidence>
<evidence type="ECO:0000256" key="3">
    <source>
        <dbReference type="ARBA" id="ARBA00022980"/>
    </source>
</evidence>
<dbReference type="InterPro" id="IPR022803">
    <property type="entry name" value="Ribosomal_uL5_dom_sf"/>
</dbReference>
<keyword evidence="4" id="KW-0687">Ribonucleoprotein</keyword>
<dbReference type="GO" id="GO:1990904">
    <property type="term" value="C:ribonucleoprotein complex"/>
    <property type="evidence" value="ECO:0007669"/>
    <property type="project" value="UniProtKB-KW"/>
</dbReference>
<evidence type="ECO:0000256" key="2">
    <source>
        <dbReference type="ARBA" id="ARBA00011133"/>
    </source>
</evidence>
<dbReference type="GO" id="GO:0006412">
    <property type="term" value="P:translation"/>
    <property type="evidence" value="ECO:0007669"/>
    <property type="project" value="InterPro"/>
</dbReference>
<feature type="compositionally biased region" description="Basic and acidic residues" evidence="5">
    <location>
        <begin position="88"/>
        <end position="113"/>
    </location>
</feature>